<feature type="domain" description="NAD-dependent epimerase/dehydratase" evidence="5">
    <location>
        <begin position="5"/>
        <end position="256"/>
    </location>
</feature>
<dbReference type="OrthoDB" id="9803010at2"/>
<feature type="binding site" evidence="4">
    <location>
        <begin position="76"/>
        <end position="80"/>
    </location>
    <ligand>
        <name>NADP(+)</name>
        <dbReference type="ChEBI" id="CHEBI:58349"/>
    </ligand>
</feature>
<feature type="binding site" evidence="4">
    <location>
        <begin position="33"/>
        <end position="34"/>
    </location>
    <ligand>
        <name>NADP(+)</name>
        <dbReference type="ChEBI" id="CHEBI:58349"/>
    </ligand>
</feature>
<dbReference type="eggNOG" id="COG0451">
    <property type="taxonomic scope" value="Bacteria"/>
</dbReference>
<keyword evidence="7" id="KW-1185">Reference proteome</keyword>
<evidence type="ECO:0000259" key="5">
    <source>
        <dbReference type="Pfam" id="PF01370"/>
    </source>
</evidence>
<feature type="binding site" evidence="4">
    <location>
        <position position="306"/>
    </location>
    <ligand>
        <name>substrate</name>
    </ligand>
</feature>
<reference evidence="6 7" key="2">
    <citation type="journal article" date="2011" name="PLoS ONE">
        <title>The Cyst-Dividing Bacterium Ramlibacter tataouinensis TTB310 Genome Reveals a Well-Stocked Toolbox for Adaptation to a Desert Environment.</title>
        <authorList>
            <person name="De Luca G."/>
            <person name="Barakat M."/>
            <person name="Ortet P."/>
            <person name="Fochesato S."/>
            <person name="Jourlin-Castelli C."/>
            <person name="Ansaldi M."/>
            <person name="Py B."/>
            <person name="Fichant G."/>
            <person name="Coutinho P.M."/>
            <person name="Voulhoux R."/>
            <person name="Bastien O."/>
            <person name="Marechal E."/>
            <person name="Henrissat B."/>
            <person name="Quentin Y."/>
            <person name="Noirot P."/>
            <person name="Filloux A."/>
            <person name="Mejean V."/>
            <person name="Dubow M.S."/>
            <person name="Barras F."/>
            <person name="Barbe V."/>
            <person name="Weissenbach J."/>
            <person name="Mihalcescu I."/>
            <person name="Vermeglio A."/>
            <person name="Achouak W."/>
            <person name="Heulin T."/>
        </authorList>
    </citation>
    <scope>NUCLEOTIDE SEQUENCE [LARGE SCALE GENOMIC DNA]</scope>
    <source>
        <strain evidence="7">ATCC BAA-407 / DSM 14655 / LMG 21543 / TTB310</strain>
    </source>
</reference>
<dbReference type="EMBL" id="CP000245">
    <property type="protein sequence ID" value="AEG92445.1"/>
    <property type="molecule type" value="Genomic_DNA"/>
</dbReference>
<protein>
    <recommendedName>
        <fullName evidence="4">ADP-L-glycero-D-manno-heptose-6-epimerase</fullName>
        <ecNumber evidence="4">5.1.3.20</ecNumber>
    </recommendedName>
    <alternativeName>
        <fullName evidence="4">ADP-L-glycero-beta-D-manno-heptose-6-epimerase</fullName>
        <shortName evidence="4">ADP-glyceromanno-heptose 6-epimerase</shortName>
        <shortName evidence="4">ADP-hep 6-epimerase</shortName>
        <shortName evidence="4">AGME</shortName>
    </alternativeName>
</protein>
<dbReference type="HAMAP" id="MF_01601">
    <property type="entry name" value="Heptose_epimerase"/>
    <property type="match status" value="1"/>
</dbReference>
<feature type="active site" description="Proton acceptor" evidence="4">
    <location>
        <position position="192"/>
    </location>
</feature>
<dbReference type="NCBIfam" id="TIGR02197">
    <property type="entry name" value="heptose_epim"/>
    <property type="match status" value="1"/>
</dbReference>
<dbReference type="InterPro" id="IPR001509">
    <property type="entry name" value="Epimerase_deHydtase"/>
</dbReference>
<dbReference type="Gene3D" id="3.40.50.720">
    <property type="entry name" value="NAD(P)-binding Rossmann-like Domain"/>
    <property type="match status" value="1"/>
</dbReference>
<dbReference type="Proteomes" id="UP000008385">
    <property type="component" value="Chromosome"/>
</dbReference>
<keyword evidence="1 4" id="KW-0521">NADP</keyword>
<reference evidence="7" key="1">
    <citation type="submission" date="2006-01" db="EMBL/GenBank/DDBJ databases">
        <title>Genome of the cyst-dividing bacterium Ramlibacter tataouinensis.</title>
        <authorList>
            <person name="Barakat M."/>
            <person name="Ortet P."/>
            <person name="De Luca G."/>
            <person name="Jourlin-Castelli C."/>
            <person name="Ansaldi M."/>
            <person name="Py B."/>
            <person name="Fichant G."/>
            <person name="Coutinho P."/>
            <person name="Voulhoux R."/>
            <person name="Bastien O."/>
            <person name="Roy S."/>
            <person name="Marechal E."/>
            <person name="Henrissat B."/>
            <person name="Quentin Y."/>
            <person name="Noirot P."/>
            <person name="Filloux A."/>
            <person name="Mejean V."/>
            <person name="DuBow M."/>
            <person name="Barras F."/>
            <person name="Heulin T."/>
        </authorList>
    </citation>
    <scope>NUCLEOTIDE SEQUENCE [LARGE SCALE GENOMIC DNA]</scope>
    <source>
        <strain evidence="7">ATCC BAA-407 / DSM 14655 / LMG 21543 / TTB310</strain>
    </source>
</reference>
<organism evidence="6 7">
    <name type="scientific">Ramlibacter tataouinensis (strain ATCC BAA-407 / DSM 14655 / LMG 21543 / TTB310)</name>
    <dbReference type="NCBI Taxonomy" id="365046"/>
    <lineage>
        <taxon>Bacteria</taxon>
        <taxon>Pseudomonadati</taxon>
        <taxon>Pseudomonadota</taxon>
        <taxon>Betaproteobacteria</taxon>
        <taxon>Burkholderiales</taxon>
        <taxon>Comamonadaceae</taxon>
        <taxon>Ramlibacter</taxon>
    </lineage>
</organism>
<comment type="subunit">
    <text evidence="4">Homopentamer.</text>
</comment>
<comment type="function">
    <text evidence="4">Catalyzes the interconversion between ADP-D-glycero-beta-D-manno-heptose and ADP-L-glycero-beta-D-manno-heptose via an epimerization at carbon 6 of the heptose.</text>
</comment>
<dbReference type="PANTHER" id="PTHR43103:SF3">
    <property type="entry name" value="ADP-L-GLYCERO-D-MANNO-HEPTOSE-6-EPIMERASE"/>
    <property type="match status" value="1"/>
</dbReference>
<feature type="binding site" evidence="4">
    <location>
        <position position="192"/>
    </location>
    <ligand>
        <name>NADP(+)</name>
        <dbReference type="ChEBI" id="CHEBI:58349"/>
    </ligand>
</feature>
<comment type="catalytic activity">
    <reaction evidence="4">
        <text>ADP-D-glycero-beta-D-manno-heptose = ADP-L-glycero-beta-D-manno-heptose</text>
        <dbReference type="Rhea" id="RHEA:17577"/>
        <dbReference type="ChEBI" id="CHEBI:59967"/>
        <dbReference type="ChEBI" id="CHEBI:61506"/>
        <dbReference type="EC" id="5.1.3.20"/>
    </reaction>
</comment>
<dbReference type="KEGG" id="rta:Rta_13590"/>
<feature type="binding site" evidence="4">
    <location>
        <position position="228"/>
    </location>
    <ligand>
        <name>substrate</name>
    </ligand>
</feature>
<gene>
    <name evidence="4 6" type="primary">hldD</name>
    <name evidence="6" type="ordered locus">Rta_13590</name>
</gene>
<evidence type="ECO:0000256" key="1">
    <source>
        <dbReference type="ARBA" id="ARBA00022857"/>
    </source>
</evidence>
<feature type="binding site" evidence="4">
    <location>
        <position position="154"/>
    </location>
    <ligand>
        <name>NADP(+)</name>
        <dbReference type="ChEBI" id="CHEBI:58349"/>
    </ligand>
</feature>
<feature type="binding site" evidence="4">
    <location>
        <position position="201"/>
    </location>
    <ligand>
        <name>substrate</name>
    </ligand>
</feature>
<dbReference type="GO" id="GO:0008712">
    <property type="term" value="F:ADP-glyceromanno-heptose 6-epimerase activity"/>
    <property type="evidence" value="ECO:0007669"/>
    <property type="project" value="UniProtKB-UniRule"/>
</dbReference>
<evidence type="ECO:0000256" key="3">
    <source>
        <dbReference type="ARBA" id="ARBA00023277"/>
    </source>
</evidence>
<dbReference type="Gene3D" id="3.90.25.10">
    <property type="entry name" value="UDP-galactose 4-epimerase, domain 1"/>
    <property type="match status" value="1"/>
</dbReference>
<dbReference type="HOGENOM" id="CLU_007383_1_3_4"/>
<evidence type="ECO:0000313" key="7">
    <source>
        <dbReference type="Proteomes" id="UP000008385"/>
    </source>
</evidence>
<dbReference type="GO" id="GO:0097171">
    <property type="term" value="P:ADP-L-glycero-beta-D-manno-heptose biosynthetic process"/>
    <property type="evidence" value="ECO:0007669"/>
    <property type="project" value="UniProtKB-UniPathway"/>
</dbReference>
<comment type="similarity">
    <text evidence="4">Belongs to the NAD(P)-dependent epimerase/dehydratase family. HldD subfamily.</text>
</comment>
<comment type="cofactor">
    <cofactor evidence="4">
        <name>NADP(+)</name>
        <dbReference type="ChEBI" id="CHEBI:58349"/>
    </cofactor>
    <text evidence="4">Binds 1 NADP(+) per subunit.</text>
</comment>
<dbReference type="GO" id="GO:0005975">
    <property type="term" value="P:carbohydrate metabolic process"/>
    <property type="evidence" value="ECO:0007669"/>
    <property type="project" value="UniProtKB-UniRule"/>
</dbReference>
<sequence length="344" mass="37867">MTRHVVTGAAGFIGSNIVKGLNERGIDDIIAVDDLTQGDKFRNLADLKIADYVDADYFYDAFADGLFGPVEAVFHEGACSDTMETDGKYMMDNNYTLTCGLFRACQERGARLLYASSAATYGEAKPDPVSPGGYRSFRESPEFEGPLNVYGYSKLLVDQRLRRETGPRFERAAHQVVGFRYFNVYGPREQHKGRMASVAFHQFNQFREQGKVKLFGEYGGYGPGQQMRDFVFVDDVVAVNLWFLDHPERSGLFNLGSGRAQPFNDVATAVVNALRPAGGPALDTAAAAAQGLIEYVPFPEALRGKYQCYTQADLSALRAAGCQHAFADVQTGVARYMAWLATQA</sequence>
<feature type="binding site" evidence="4">
    <location>
        <position position="40"/>
    </location>
    <ligand>
        <name>NADP(+)</name>
        <dbReference type="ChEBI" id="CHEBI:58349"/>
    </ligand>
</feature>
<dbReference type="AlphaFoldDB" id="F5Y3H1"/>
<feature type="binding site" evidence="4">
    <location>
        <begin position="12"/>
        <end position="13"/>
    </location>
    <ligand>
        <name>NADP(+)</name>
        <dbReference type="ChEBI" id="CHEBI:58349"/>
    </ligand>
</feature>
<dbReference type="UniPathway" id="UPA00356">
    <property type="reaction ID" value="UER00440"/>
</dbReference>
<comment type="caution">
    <text evidence="4">Lacks conserved residue(s) required for the propagation of feature annotation.</text>
</comment>
<dbReference type="PANTHER" id="PTHR43103">
    <property type="entry name" value="NUCLEOSIDE-DIPHOSPHATE-SUGAR EPIMERASE"/>
    <property type="match status" value="1"/>
</dbReference>
<feature type="binding site" evidence="4">
    <location>
        <position position="183"/>
    </location>
    <ligand>
        <name>substrate</name>
    </ligand>
</feature>
<dbReference type="STRING" id="365046.Rta_13590"/>
<dbReference type="GO" id="GO:0050661">
    <property type="term" value="F:NADP binding"/>
    <property type="evidence" value="ECO:0007669"/>
    <property type="project" value="InterPro"/>
</dbReference>
<evidence type="ECO:0000256" key="4">
    <source>
        <dbReference type="HAMAP-Rule" id="MF_01601"/>
    </source>
</evidence>
<feature type="active site" description="Proton acceptor" evidence="4">
    <location>
        <position position="150"/>
    </location>
</feature>
<evidence type="ECO:0000256" key="2">
    <source>
        <dbReference type="ARBA" id="ARBA00023235"/>
    </source>
</evidence>
<feature type="binding site" evidence="4">
    <location>
        <begin position="215"/>
        <end position="218"/>
    </location>
    <ligand>
        <name>substrate</name>
    </ligand>
</feature>
<dbReference type="InterPro" id="IPR036291">
    <property type="entry name" value="NAD(P)-bd_dom_sf"/>
</dbReference>
<dbReference type="SUPFAM" id="SSF51735">
    <property type="entry name" value="NAD(P)-binding Rossmann-fold domains"/>
    <property type="match status" value="1"/>
</dbReference>
<keyword evidence="3 4" id="KW-0119">Carbohydrate metabolism</keyword>
<accession>F5Y3H1</accession>
<feature type="binding site" evidence="4">
    <location>
        <position position="194"/>
    </location>
    <ligand>
        <name>substrate</name>
    </ligand>
</feature>
<name>F5Y3H1_RAMTT</name>
<dbReference type="EC" id="5.1.3.20" evidence="4"/>
<dbReference type="PATRIC" id="fig|365046.3.peg.1387"/>
<dbReference type="RefSeq" id="WP_013900678.1">
    <property type="nucleotide sequence ID" value="NC_015677.1"/>
</dbReference>
<feature type="binding site" evidence="4">
    <location>
        <position position="93"/>
    </location>
    <ligand>
        <name>NADP(+)</name>
        <dbReference type="ChEBI" id="CHEBI:58349"/>
    </ligand>
</feature>
<keyword evidence="2 4" id="KW-0413">Isomerase</keyword>
<feature type="binding site" evidence="4">
    <location>
        <position position="184"/>
    </location>
    <ligand>
        <name>NADP(+)</name>
        <dbReference type="ChEBI" id="CHEBI:58349"/>
    </ligand>
</feature>
<comment type="domain">
    <text evidence="4">Contains a large N-terminal NADP-binding domain, and a smaller C-terminal substrate-binding domain.</text>
</comment>
<dbReference type="InterPro" id="IPR011912">
    <property type="entry name" value="Heptose_epim"/>
</dbReference>
<dbReference type="Pfam" id="PF01370">
    <property type="entry name" value="Epimerase"/>
    <property type="match status" value="1"/>
</dbReference>
<proteinExistence type="inferred from homology"/>
<comment type="pathway">
    <text evidence="4">Nucleotide-sugar biosynthesis; ADP-L-glycero-beta-D-manno-heptose biosynthesis; ADP-L-glycero-beta-D-manno-heptose from D-glycero-beta-D-manno-heptose 7-phosphate: step 4/4.</text>
</comment>
<dbReference type="CDD" id="cd05248">
    <property type="entry name" value="ADP_GME_SDR_e"/>
    <property type="match status" value="1"/>
</dbReference>
<evidence type="ECO:0000313" key="6">
    <source>
        <dbReference type="EMBL" id="AEG92445.1"/>
    </source>
</evidence>